<dbReference type="EMBL" id="DF237797">
    <property type="protein sequence ID" value="GAQ91764.1"/>
    <property type="molecule type" value="Genomic_DNA"/>
</dbReference>
<keyword evidence="1" id="KW-0547">Nucleotide-binding</keyword>
<dbReference type="Pfam" id="PF19150">
    <property type="entry name" value="DUF5832"/>
    <property type="match status" value="1"/>
</dbReference>
<evidence type="ECO:0000256" key="4">
    <source>
        <dbReference type="SAM" id="Phobius"/>
    </source>
</evidence>
<keyword evidence="4" id="KW-1133">Transmembrane helix</keyword>
<dbReference type="GO" id="GO:0016787">
    <property type="term" value="F:hydrolase activity"/>
    <property type="evidence" value="ECO:0007669"/>
    <property type="project" value="UniProtKB-KW"/>
</dbReference>
<organism evidence="6 7">
    <name type="scientific">Klebsormidium nitens</name>
    <name type="common">Green alga</name>
    <name type="synonym">Ulothrix nitens</name>
    <dbReference type="NCBI Taxonomy" id="105231"/>
    <lineage>
        <taxon>Eukaryota</taxon>
        <taxon>Viridiplantae</taxon>
        <taxon>Streptophyta</taxon>
        <taxon>Klebsormidiophyceae</taxon>
        <taxon>Klebsormidiales</taxon>
        <taxon>Klebsormidiaceae</taxon>
        <taxon>Klebsormidium</taxon>
    </lineage>
</organism>
<dbReference type="SUPFAM" id="SSF56747">
    <property type="entry name" value="Prim-pol domain"/>
    <property type="match status" value="1"/>
</dbReference>
<protein>
    <recommendedName>
        <fullName evidence="5">SF3 helicase domain-containing protein</fullName>
    </recommendedName>
</protein>
<evidence type="ECO:0000259" key="5">
    <source>
        <dbReference type="PROSITE" id="PS51206"/>
    </source>
</evidence>
<keyword evidence="7" id="KW-1185">Reference proteome</keyword>
<dbReference type="SMART" id="SM00943">
    <property type="entry name" value="Prim-Pol"/>
    <property type="match status" value="1"/>
</dbReference>
<dbReference type="InterPro" id="IPR014818">
    <property type="entry name" value="Phage/plasmid_primase_P4_C"/>
</dbReference>
<reference evidence="6 7" key="1">
    <citation type="journal article" date="2014" name="Nat. Commun.">
        <title>Klebsormidium flaccidum genome reveals primary factors for plant terrestrial adaptation.</title>
        <authorList>
            <person name="Hori K."/>
            <person name="Maruyama F."/>
            <person name="Fujisawa T."/>
            <person name="Togashi T."/>
            <person name="Yamamoto N."/>
            <person name="Seo M."/>
            <person name="Sato S."/>
            <person name="Yamada T."/>
            <person name="Mori H."/>
            <person name="Tajima N."/>
            <person name="Moriyama T."/>
            <person name="Ikeuchi M."/>
            <person name="Watanabe M."/>
            <person name="Wada H."/>
            <person name="Kobayashi K."/>
            <person name="Saito M."/>
            <person name="Masuda T."/>
            <person name="Sasaki-Sekimoto Y."/>
            <person name="Mashiguchi K."/>
            <person name="Awai K."/>
            <person name="Shimojima M."/>
            <person name="Masuda S."/>
            <person name="Iwai M."/>
            <person name="Nobusawa T."/>
            <person name="Narise T."/>
            <person name="Kondo S."/>
            <person name="Saito H."/>
            <person name="Sato R."/>
            <person name="Murakawa M."/>
            <person name="Ihara Y."/>
            <person name="Oshima-Yamada Y."/>
            <person name="Ohtaka K."/>
            <person name="Satoh M."/>
            <person name="Sonobe K."/>
            <person name="Ishii M."/>
            <person name="Ohtani R."/>
            <person name="Kanamori-Sato M."/>
            <person name="Honoki R."/>
            <person name="Miyazaki D."/>
            <person name="Mochizuki H."/>
            <person name="Umetsu J."/>
            <person name="Higashi K."/>
            <person name="Shibata D."/>
            <person name="Kamiya Y."/>
            <person name="Sato N."/>
            <person name="Nakamura Y."/>
            <person name="Tabata S."/>
            <person name="Ida S."/>
            <person name="Kurokawa K."/>
            <person name="Ohta H."/>
        </authorList>
    </citation>
    <scope>NUCLEOTIDE SEQUENCE [LARGE SCALE GENOMIC DNA]</scope>
    <source>
        <strain evidence="6 7">NIES-2285</strain>
    </source>
</reference>
<dbReference type="InterPro" id="IPR051620">
    <property type="entry name" value="ORF904-like_C"/>
</dbReference>
<dbReference type="InterPro" id="IPR006500">
    <property type="entry name" value="Helicase_put_C_phage/plasmid"/>
</dbReference>
<feature type="transmembrane region" description="Helical" evidence="4">
    <location>
        <begin position="161"/>
        <end position="187"/>
    </location>
</feature>
<dbReference type="NCBIfam" id="TIGR01613">
    <property type="entry name" value="primase_Cterm"/>
    <property type="match status" value="1"/>
</dbReference>
<dbReference type="PANTHER" id="PTHR35372:SF2">
    <property type="entry name" value="SF3 HELICASE DOMAIN-CONTAINING PROTEIN"/>
    <property type="match status" value="1"/>
</dbReference>
<sequence>MEASRMSTKEVYLDEDTLKVPGLAFAIISFVGPQGAQKCDHFGLKIRGAFETYEQASEHAKRLSKVDPAFDVYVVDMYRWISAPPDPNLINKKVYNDPTLNTLMESYEEEQKRAKEIFDERKAIVMKDGLEALPQEESLPTITEVDPKEASSSQEASSSRLFVFLSPVISVLQLLGVLLVLGGILIYTSGDLRLVRGVRKRLQGLPARMDAATAALRAADAAKQAAAAAQKKTTVEYLPSLDMFYKVKISMENGKKRSIFPRSWAHLTSVEKWQQSIDSIICSSTRGCNGIAILTGISDCFVLDIDTTSDSKKRSGMELWNRLVAEHGEPVTLRAKTGSGGLHYYFSASNTPRLKKTRNFATIKYEGETYGIDGRGVGGVVFCPPSTYTDEEGRLYEYTWDFGEPRLGCNPMPDWLTSLVNAQGGQIAPALPDPDLALPSAALSIGALQASHQGPARADPVQSGVLHDAIAREIKELLYERAGDSTSRCTTTIDHGPYGTFYCFRVQGPRTCFFGQAHDGSNNYSVLKRGKKLLYRCHGATCSRERVRSLGDLSLEAALSDAGSEPVDESADDTVFNFRDMSTDEQTLLLKLVADNIPENYTGLGRIFGYIYAKEGRILVTDAKKYFYVWAGQRWVRDDGNRVVSTFCTQMARLLKWYDRQREALTKKKLVERGLCSEDEAITSVIATMRKRAGKDQIKEVEDLLFEPDLLSFFDRNLDIVCAPNGILDLRTGRLSAPHPSHMCSRSVGTRYMGLDYLTSRFHAFVMDIFNSELEVVEWMQLFLGYCLTGHTLEEMFCILYGVGANGKGALKQALAKAFGTYYTVMNKDCFIKPGGKRAEGAATSHIMQLKGTRFAVCDESEERQQINGALIKETTGGGAMTARDLFSKSETFVPTHKPVLLTNHKPDIADADEGLLRRLCLVPFVNCYKPVGELDPNNPLHKPQDSALKDFLESEEGARQTLVWKLKEERISQLLTTSGIDFKREHHIDFGCLQGTFARPDFIILMGGKVIVVEVDEFQHEAYGVACEVSRMLRIYEAWMLEGNGLPVHFIRYNPDPYQVDGTRKRVLRRAREARLLEAIHEASMSTRDGLQLRYMYYDIEDGQPVIVQDPAFTIGDCCVEAIG</sequence>
<keyword evidence="4" id="KW-0812">Transmembrane</keyword>
<dbReference type="OrthoDB" id="2375545at2759"/>
<dbReference type="Proteomes" id="UP000054558">
    <property type="component" value="Unassembled WGS sequence"/>
</dbReference>
<keyword evidence="3" id="KW-0067">ATP-binding</keyword>
<evidence type="ECO:0000256" key="2">
    <source>
        <dbReference type="ARBA" id="ARBA00022801"/>
    </source>
</evidence>
<proteinExistence type="predicted"/>
<evidence type="ECO:0000256" key="1">
    <source>
        <dbReference type="ARBA" id="ARBA00022741"/>
    </source>
</evidence>
<dbReference type="InterPro" id="IPR043872">
    <property type="entry name" value="DUF5832"/>
</dbReference>
<dbReference type="AlphaFoldDB" id="A0A1Y1ILU6"/>
<dbReference type="InterPro" id="IPR015330">
    <property type="entry name" value="DNA_primase/pol_bifunc_N"/>
</dbReference>
<evidence type="ECO:0000256" key="3">
    <source>
        <dbReference type="ARBA" id="ARBA00022840"/>
    </source>
</evidence>
<evidence type="ECO:0000313" key="6">
    <source>
        <dbReference type="EMBL" id="GAQ91764.1"/>
    </source>
</evidence>
<keyword evidence="2" id="KW-0378">Hydrolase</keyword>
<dbReference type="Pfam" id="PF08706">
    <property type="entry name" value="D5_N"/>
    <property type="match status" value="1"/>
</dbReference>
<dbReference type="InterPro" id="IPR014015">
    <property type="entry name" value="Helicase_SF3_DNA-vir"/>
</dbReference>
<evidence type="ECO:0000313" key="7">
    <source>
        <dbReference type="Proteomes" id="UP000054558"/>
    </source>
</evidence>
<dbReference type="Gene3D" id="3.40.50.300">
    <property type="entry name" value="P-loop containing nucleotide triphosphate hydrolases"/>
    <property type="match status" value="1"/>
</dbReference>
<gene>
    <name evidence="6" type="ORF">KFL_008480050</name>
</gene>
<dbReference type="CDD" id="cd04859">
    <property type="entry name" value="Prim_Pol"/>
    <property type="match status" value="1"/>
</dbReference>
<dbReference type="GO" id="GO:0005524">
    <property type="term" value="F:ATP binding"/>
    <property type="evidence" value="ECO:0007669"/>
    <property type="project" value="UniProtKB-KW"/>
</dbReference>
<dbReference type="PROSITE" id="PS51206">
    <property type="entry name" value="SF3_HELICASE_1"/>
    <property type="match status" value="1"/>
</dbReference>
<feature type="domain" description="SF3 helicase" evidence="5">
    <location>
        <begin position="775"/>
        <end position="938"/>
    </location>
</feature>
<dbReference type="Pfam" id="PF09250">
    <property type="entry name" value="Prim-Pol"/>
    <property type="match status" value="1"/>
</dbReference>
<dbReference type="InterPro" id="IPR027417">
    <property type="entry name" value="P-loop_NTPase"/>
</dbReference>
<keyword evidence="4" id="KW-0472">Membrane</keyword>
<dbReference type="PANTHER" id="PTHR35372">
    <property type="entry name" value="ATP BINDING PROTEIN-RELATED"/>
    <property type="match status" value="1"/>
</dbReference>
<accession>A0A1Y1ILU6</accession>
<name>A0A1Y1ILU6_KLENI</name>